<dbReference type="PANTHER" id="PTHR10353">
    <property type="entry name" value="GLYCOSYL HYDROLASE"/>
    <property type="match status" value="1"/>
</dbReference>
<dbReference type="PROSITE" id="PS00653">
    <property type="entry name" value="GLYCOSYL_HYDROL_F1_2"/>
    <property type="match status" value="1"/>
</dbReference>
<dbReference type="PROSITE" id="PS00572">
    <property type="entry name" value="GLYCOSYL_HYDROL_F1_1"/>
    <property type="match status" value="1"/>
</dbReference>
<dbReference type="Proteomes" id="UP000641206">
    <property type="component" value="Unassembled WGS sequence"/>
</dbReference>
<gene>
    <name evidence="7" type="ORF">GCM10011346_14970</name>
</gene>
<dbReference type="PANTHER" id="PTHR10353:SF122">
    <property type="entry name" value="6-PHOSPHO-BETA-GLUCOSIDASE ASCB-RELATED"/>
    <property type="match status" value="1"/>
</dbReference>
<name>A0ABQ2NSM7_9BACI</name>
<dbReference type="Pfam" id="PF00232">
    <property type="entry name" value="Glyco_hydro_1"/>
    <property type="match status" value="1"/>
</dbReference>
<dbReference type="RefSeq" id="WP_188733836.1">
    <property type="nucleotide sequence ID" value="NZ_BMLW01000004.1"/>
</dbReference>
<dbReference type="SUPFAM" id="SSF51445">
    <property type="entry name" value="(Trans)glycosidases"/>
    <property type="match status" value="1"/>
</dbReference>
<accession>A0ABQ2NSM7</accession>
<dbReference type="InterPro" id="IPR018120">
    <property type="entry name" value="Glyco_hydro_1_AS"/>
</dbReference>
<protein>
    <submittedName>
        <fullName evidence="7">Beta-glucosidase</fullName>
    </submittedName>
</protein>
<dbReference type="InterPro" id="IPR017853">
    <property type="entry name" value="GH"/>
</dbReference>
<feature type="active site" description="Nucleophile" evidence="4">
    <location>
        <position position="366"/>
    </location>
</feature>
<comment type="similarity">
    <text evidence="1 5">Belongs to the glycosyl hydrolase 1 family.</text>
</comment>
<dbReference type="PRINTS" id="PR00131">
    <property type="entry name" value="GLHYDRLASE1"/>
</dbReference>
<evidence type="ECO:0000256" key="3">
    <source>
        <dbReference type="ARBA" id="ARBA00023295"/>
    </source>
</evidence>
<proteinExistence type="inferred from homology"/>
<dbReference type="EMBL" id="BMLW01000004">
    <property type="protein sequence ID" value="GGP09723.1"/>
    <property type="molecule type" value="Genomic_DNA"/>
</dbReference>
<dbReference type="InterPro" id="IPR001360">
    <property type="entry name" value="Glyco_hydro_1"/>
</dbReference>
<dbReference type="InterPro" id="IPR033132">
    <property type="entry name" value="GH_1_N_CS"/>
</dbReference>
<keyword evidence="2 6" id="KW-0378">Hydrolase</keyword>
<evidence type="ECO:0000256" key="4">
    <source>
        <dbReference type="PROSITE-ProRule" id="PRU10055"/>
    </source>
</evidence>
<evidence type="ECO:0000256" key="5">
    <source>
        <dbReference type="RuleBase" id="RU003690"/>
    </source>
</evidence>
<evidence type="ECO:0000256" key="6">
    <source>
        <dbReference type="RuleBase" id="RU004468"/>
    </source>
</evidence>
<dbReference type="Gene3D" id="3.20.20.80">
    <property type="entry name" value="Glycosidases"/>
    <property type="match status" value="1"/>
</dbReference>
<reference evidence="8" key="1">
    <citation type="journal article" date="2019" name="Int. J. Syst. Evol. Microbiol.">
        <title>The Global Catalogue of Microorganisms (GCM) 10K type strain sequencing project: providing services to taxonomists for standard genome sequencing and annotation.</title>
        <authorList>
            <consortium name="The Broad Institute Genomics Platform"/>
            <consortium name="The Broad Institute Genome Sequencing Center for Infectious Disease"/>
            <person name="Wu L."/>
            <person name="Ma J."/>
        </authorList>
    </citation>
    <scope>NUCLEOTIDE SEQUENCE [LARGE SCALE GENOMIC DNA]</scope>
    <source>
        <strain evidence="8">CGMCC 1.7693</strain>
    </source>
</reference>
<comment type="caution">
    <text evidence="7">The sequence shown here is derived from an EMBL/GenBank/DDBJ whole genome shotgun (WGS) entry which is preliminary data.</text>
</comment>
<evidence type="ECO:0000256" key="1">
    <source>
        <dbReference type="ARBA" id="ARBA00010838"/>
    </source>
</evidence>
<sequence length="467" mass="53233">MSKTNMPEGFLWGGATAANQVEGAWNEDGKGPSYVDGLIASRDIKKRYAKNAPEDSYFPSHQAIDFYHRYKEDIALFAEAGFKTYRMSIAWTRIFPNGDETQPNEKGLAFYDNVIDELIKHQIEPILTISHFEMPQYLIDEYGGWANRKLIDFYANYAKVLFERYKGKVKYWLTFNEINMAMFLPQMALGIRIDATDEEKYQAIHHQFIASALAVKHGHEVDPDNQIGAMLGYAPIYPLTAKPADVFVAKQKELQKLFFADVQLKGYYPERMLAYFASQAIDVHFAEGDLELLADYPCDYLGFSYYTSTTMSNNKEKDLSEGNGILGERNPYLEESEWGWQIDALGLRFGLNVLYDRYEKPLIIVENGLGAVDEIEDSGEIIDDYRISYLGAHIKAMQDAITIDGVNCFGYTAWGCIDLVSAGTGQMSKRYGLIHVDRDNEGKGTLNRTKKKSFYWYKDLIEQNGLN</sequence>
<keyword evidence="8" id="KW-1185">Reference proteome</keyword>
<evidence type="ECO:0000313" key="8">
    <source>
        <dbReference type="Proteomes" id="UP000641206"/>
    </source>
</evidence>
<keyword evidence="3 6" id="KW-0326">Glycosidase</keyword>
<evidence type="ECO:0000313" key="7">
    <source>
        <dbReference type="EMBL" id="GGP09723.1"/>
    </source>
</evidence>
<evidence type="ECO:0000256" key="2">
    <source>
        <dbReference type="ARBA" id="ARBA00022801"/>
    </source>
</evidence>
<organism evidence="7 8">
    <name type="scientific">Oceanobacillus neutriphilus</name>
    <dbReference type="NCBI Taxonomy" id="531815"/>
    <lineage>
        <taxon>Bacteria</taxon>
        <taxon>Bacillati</taxon>
        <taxon>Bacillota</taxon>
        <taxon>Bacilli</taxon>
        <taxon>Bacillales</taxon>
        <taxon>Bacillaceae</taxon>
        <taxon>Oceanobacillus</taxon>
    </lineage>
</organism>